<dbReference type="Proteomes" id="UP000799753">
    <property type="component" value="Unassembled WGS sequence"/>
</dbReference>
<dbReference type="AlphaFoldDB" id="A0A6A6RHW7"/>
<reference evidence="1" key="1">
    <citation type="journal article" date="2020" name="Stud. Mycol.">
        <title>101 Dothideomycetes genomes: a test case for predicting lifestyles and emergence of pathogens.</title>
        <authorList>
            <person name="Haridas S."/>
            <person name="Albert R."/>
            <person name="Binder M."/>
            <person name="Bloem J."/>
            <person name="Labutti K."/>
            <person name="Salamov A."/>
            <person name="Andreopoulos B."/>
            <person name="Baker S."/>
            <person name="Barry K."/>
            <person name="Bills G."/>
            <person name="Bluhm B."/>
            <person name="Cannon C."/>
            <person name="Castanera R."/>
            <person name="Culley D."/>
            <person name="Daum C."/>
            <person name="Ezra D."/>
            <person name="Gonzalez J."/>
            <person name="Henrissat B."/>
            <person name="Kuo A."/>
            <person name="Liang C."/>
            <person name="Lipzen A."/>
            <person name="Lutzoni F."/>
            <person name="Magnuson J."/>
            <person name="Mondo S."/>
            <person name="Nolan M."/>
            <person name="Ohm R."/>
            <person name="Pangilinan J."/>
            <person name="Park H.-J."/>
            <person name="Ramirez L."/>
            <person name="Alfaro M."/>
            <person name="Sun H."/>
            <person name="Tritt A."/>
            <person name="Yoshinaga Y."/>
            <person name="Zwiers L.-H."/>
            <person name="Turgeon B."/>
            <person name="Goodwin S."/>
            <person name="Spatafora J."/>
            <person name="Crous P."/>
            <person name="Grigoriev I."/>
        </authorList>
    </citation>
    <scope>NUCLEOTIDE SEQUENCE</scope>
    <source>
        <strain evidence="1">CBS 473.64</strain>
    </source>
</reference>
<keyword evidence="2" id="KW-1185">Reference proteome</keyword>
<organism evidence="1 2">
    <name type="scientific">Massarina eburnea CBS 473.64</name>
    <dbReference type="NCBI Taxonomy" id="1395130"/>
    <lineage>
        <taxon>Eukaryota</taxon>
        <taxon>Fungi</taxon>
        <taxon>Dikarya</taxon>
        <taxon>Ascomycota</taxon>
        <taxon>Pezizomycotina</taxon>
        <taxon>Dothideomycetes</taxon>
        <taxon>Pleosporomycetidae</taxon>
        <taxon>Pleosporales</taxon>
        <taxon>Massarineae</taxon>
        <taxon>Massarinaceae</taxon>
        <taxon>Massarina</taxon>
    </lineage>
</organism>
<evidence type="ECO:0000313" key="2">
    <source>
        <dbReference type="Proteomes" id="UP000799753"/>
    </source>
</evidence>
<dbReference type="Gene3D" id="3.80.10.10">
    <property type="entry name" value="Ribonuclease Inhibitor"/>
    <property type="match status" value="1"/>
</dbReference>
<name>A0A6A6RHW7_9PLEO</name>
<protein>
    <submittedName>
        <fullName evidence="1">Uncharacterized protein</fullName>
    </submittedName>
</protein>
<evidence type="ECO:0000313" key="1">
    <source>
        <dbReference type="EMBL" id="KAF2634725.1"/>
    </source>
</evidence>
<sequence length="439" mass="49922">MLSPIEQLPAELVDLITADFDLPEYQHFRLASRQTHHVTRPSFYRCYFARRTTTLAASSLDRLLAASACRHVAHHVSSLYIRIPTRTTISILRDISRVGIYPPPKRFPTITDVRWGDCSHEVVAFDQVMSGETNDTNGIIDQLSRAMRRFSNLKAVHIFYIRHTGSYRDFMSSDPPADSFKITSLSFKTIVAAVVKSGVHIEQLNTNEPSEINKASKAGKSVFILPLALDLPADQFRALGPAFSSLRVLVLSLRFDPPVYRRDRQPYQDYFSPFINCATALEELRLSIQNGFINPKSTTNKQVVTQSVARSVRLPRLKLFAVRHAVCLSADMLIFIKAHASSLRHLNMHDCCLPDGGWTTVLESFRELGLEYLRLSNLKYPLGDVVPHFVLRWPTSRDGTLKRHIVLDVRRKSERRSMDEMLTDCTSRMHPTMYPPTPP</sequence>
<gene>
    <name evidence="1" type="ORF">P280DRAFT_232005</name>
</gene>
<dbReference type="SUPFAM" id="SSF52047">
    <property type="entry name" value="RNI-like"/>
    <property type="match status" value="1"/>
</dbReference>
<dbReference type="OrthoDB" id="5279008at2759"/>
<proteinExistence type="predicted"/>
<accession>A0A6A6RHW7</accession>
<dbReference type="EMBL" id="MU006815">
    <property type="protein sequence ID" value="KAF2634725.1"/>
    <property type="molecule type" value="Genomic_DNA"/>
</dbReference>
<dbReference type="InterPro" id="IPR032675">
    <property type="entry name" value="LRR_dom_sf"/>
</dbReference>